<dbReference type="AlphaFoldDB" id="A0A4Y7QDC1"/>
<keyword evidence="3" id="KW-1185">Reference proteome</keyword>
<feature type="compositionally biased region" description="Basic and acidic residues" evidence="1">
    <location>
        <begin position="202"/>
        <end position="218"/>
    </location>
</feature>
<accession>A0A4Y7QDC1</accession>
<dbReference type="STRING" id="50990.A0A4Y7QDC1"/>
<dbReference type="Proteomes" id="UP000294933">
    <property type="component" value="Unassembled WGS sequence"/>
</dbReference>
<feature type="region of interest" description="Disordered" evidence="1">
    <location>
        <begin position="789"/>
        <end position="821"/>
    </location>
</feature>
<evidence type="ECO:0000313" key="3">
    <source>
        <dbReference type="Proteomes" id="UP000294933"/>
    </source>
</evidence>
<evidence type="ECO:0008006" key="4">
    <source>
        <dbReference type="Google" id="ProtNLM"/>
    </source>
</evidence>
<feature type="region of interest" description="Disordered" evidence="1">
    <location>
        <begin position="247"/>
        <end position="281"/>
    </location>
</feature>
<feature type="compositionally biased region" description="Low complexity" evidence="1">
    <location>
        <begin position="293"/>
        <end position="308"/>
    </location>
</feature>
<feature type="region of interest" description="Disordered" evidence="1">
    <location>
        <begin position="682"/>
        <end position="715"/>
    </location>
</feature>
<feature type="compositionally biased region" description="Low complexity" evidence="1">
    <location>
        <begin position="330"/>
        <end position="340"/>
    </location>
</feature>
<sequence length="1023" mass="111031">MGRVQFHIFRNASSLLCSGNNWSYGLRIHANDDRSRGSAASSASVSTSSSMKKYDVYRRWEDCIYLQDTLEQQYAVLARERRVRLMRGKGVKKNGVYLSEDPLGRLHRAASFESLPPGPDPHTVARELRGILPPLSRKGTIFRASPATIEQRGEEFRQLIDALMREGDDVPALVVELRNLRVIRDFFGFWRRDHDRVEKVKSLEKQHEKDKDKDRLRAGSDPARGVFGGSPFGMYFSASNLSLQLPTSMSNDAPLPTQEIHVPVDKPPRRNTSPALRPPTHLLSSYASVDTLSSASTSTSSHPSARSSVLQHLDHRSQVQQPPTSAPPGSEFSFATSSSSQNGAHRHGKESDGYLSEPQTRSPRAAWRGLRPPPSPRSPPTGVLPQPHNISPHPSPTSNTFGAKINGQGHVNGHDRAVIPILSHSPLHRPQTTSALHDQTSRESQISLNDFPPDDADDIVVLAHEHLMPHGLDPLFEAQERRNEKIRRSVLASMIEEEEDNVLEGRRAVNGNSNIPKVIDIVHEQEVPLKVPVRDEDDEAAFAHVSPPIPRTPRTDRPADVPAANRNGLIFLSPAISAAPDDDDDVSSFGGHSRGSVQSRYSGYAPSMEAGDRRDSGFAQHGHAKRLAHIDSSVAISGSSGPASTSSLYTRSASPATSRFFFSPGQSSRRASWASSISPSYVSSTDAAPLMPQGRPVSTLSTMTSSADLESERASSPVLLHSPLCEPPQDRMHGVAHSTLSNRLDDTGSSVRSFVTAESTDAFAPYPSVPTVTTAAQLHLRAAAAVSGLKRSFSSGSRRPNTKRHSDASALSVTGESNESWAEKGDELLDSYFCSSPINGDENAANAPVSPGREHVRGSLALPDHFPKPFRNRPPGQFHLPWTPTATPALSARASVLSMTPSSTPTSSSHDDSIAIKAVYGDSIVAFKTDRSATLADVRTRVHEKLSKEQGIPVASAFTLAYRPALPSVRQSVASGRARSSSVSSVGVKEPGHLRYIFSPVEWHEAIATSGTKLTLQVLDNLK</sequence>
<feature type="region of interest" description="Disordered" evidence="1">
    <location>
        <begin position="293"/>
        <end position="412"/>
    </location>
</feature>
<feature type="region of interest" description="Disordered" evidence="1">
    <location>
        <begin position="576"/>
        <end position="624"/>
    </location>
</feature>
<organism evidence="2 3">
    <name type="scientific">Rickenella mellea</name>
    <dbReference type="NCBI Taxonomy" id="50990"/>
    <lineage>
        <taxon>Eukaryota</taxon>
        <taxon>Fungi</taxon>
        <taxon>Dikarya</taxon>
        <taxon>Basidiomycota</taxon>
        <taxon>Agaricomycotina</taxon>
        <taxon>Agaricomycetes</taxon>
        <taxon>Hymenochaetales</taxon>
        <taxon>Rickenellaceae</taxon>
        <taxon>Rickenella</taxon>
    </lineage>
</organism>
<feature type="compositionally biased region" description="Polar residues" evidence="1">
    <location>
        <begin position="430"/>
        <end position="448"/>
    </location>
</feature>
<feature type="region of interest" description="Disordered" evidence="1">
    <location>
        <begin position="843"/>
        <end position="876"/>
    </location>
</feature>
<feature type="region of interest" description="Disordered" evidence="1">
    <location>
        <begin position="426"/>
        <end position="453"/>
    </location>
</feature>
<evidence type="ECO:0000313" key="2">
    <source>
        <dbReference type="EMBL" id="TDL25687.1"/>
    </source>
</evidence>
<feature type="region of interest" description="Disordered" evidence="1">
    <location>
        <begin position="202"/>
        <end position="224"/>
    </location>
</feature>
<feature type="compositionally biased region" description="Polar residues" evidence="1">
    <location>
        <begin position="809"/>
        <end position="820"/>
    </location>
</feature>
<proteinExistence type="predicted"/>
<dbReference type="VEuPathDB" id="FungiDB:BD410DRAFT_604337"/>
<name>A0A4Y7QDC1_9AGAM</name>
<reference evidence="2 3" key="1">
    <citation type="submission" date="2018-06" db="EMBL/GenBank/DDBJ databases">
        <title>A transcriptomic atlas of mushroom development highlights an independent origin of complex multicellularity.</title>
        <authorList>
            <consortium name="DOE Joint Genome Institute"/>
            <person name="Krizsan K."/>
            <person name="Almasi E."/>
            <person name="Merenyi Z."/>
            <person name="Sahu N."/>
            <person name="Viragh M."/>
            <person name="Koszo T."/>
            <person name="Mondo S."/>
            <person name="Kiss B."/>
            <person name="Balint B."/>
            <person name="Kues U."/>
            <person name="Barry K."/>
            <person name="Hegedus J.C."/>
            <person name="Henrissat B."/>
            <person name="Johnson J."/>
            <person name="Lipzen A."/>
            <person name="Ohm R."/>
            <person name="Nagy I."/>
            <person name="Pangilinan J."/>
            <person name="Yan J."/>
            <person name="Xiong Y."/>
            <person name="Grigoriev I.V."/>
            <person name="Hibbett D.S."/>
            <person name="Nagy L.G."/>
        </authorList>
    </citation>
    <scope>NUCLEOTIDE SEQUENCE [LARGE SCALE GENOMIC DNA]</scope>
    <source>
        <strain evidence="2 3">SZMC22713</strain>
    </source>
</reference>
<dbReference type="OrthoDB" id="3244370at2759"/>
<protein>
    <recommendedName>
        <fullName evidence="4">PX domain-containing protein</fullName>
    </recommendedName>
</protein>
<gene>
    <name evidence="2" type="ORF">BD410DRAFT_604337</name>
</gene>
<feature type="compositionally biased region" description="Polar residues" evidence="1">
    <location>
        <begin position="696"/>
        <end position="708"/>
    </location>
</feature>
<evidence type="ECO:0000256" key="1">
    <source>
        <dbReference type="SAM" id="MobiDB-lite"/>
    </source>
</evidence>
<dbReference type="EMBL" id="ML170163">
    <property type="protein sequence ID" value="TDL25687.1"/>
    <property type="molecule type" value="Genomic_DNA"/>
</dbReference>